<evidence type="ECO:0000313" key="4">
    <source>
        <dbReference type="Proteomes" id="UP001501231"/>
    </source>
</evidence>
<dbReference type="Gene3D" id="3.90.960.10">
    <property type="entry name" value="YbaK/aminoacyl-tRNA synthetase-associated domain"/>
    <property type="match status" value="1"/>
</dbReference>
<dbReference type="Pfam" id="PF04073">
    <property type="entry name" value="tRNA_edit"/>
    <property type="match status" value="1"/>
</dbReference>
<dbReference type="InterPro" id="IPR036754">
    <property type="entry name" value="YbaK/aa-tRNA-synt-asso_dom_sf"/>
</dbReference>
<feature type="domain" description="YbaK/aminoacyl-tRNA synthetase-associated" evidence="2">
    <location>
        <begin position="41"/>
        <end position="156"/>
    </location>
</feature>
<keyword evidence="4" id="KW-1185">Reference proteome</keyword>
<protein>
    <submittedName>
        <fullName evidence="3">YbaK/prolyl-tRNA synthetase associated domain-containing protein</fullName>
    </submittedName>
</protein>
<dbReference type="RefSeq" id="WP_344597103.1">
    <property type="nucleotide sequence ID" value="NZ_BAAARW010000039.1"/>
</dbReference>
<comment type="caution">
    <text evidence="3">The sequence shown here is derived from an EMBL/GenBank/DDBJ whole genome shotgun (WGS) entry which is preliminary data.</text>
</comment>
<name>A0ABP5XKU4_9ACTN</name>
<evidence type="ECO:0000256" key="1">
    <source>
        <dbReference type="SAM" id="MobiDB-lite"/>
    </source>
</evidence>
<organism evidence="3 4">
    <name type="scientific">Actinomadura vinacea</name>
    <dbReference type="NCBI Taxonomy" id="115336"/>
    <lineage>
        <taxon>Bacteria</taxon>
        <taxon>Bacillati</taxon>
        <taxon>Actinomycetota</taxon>
        <taxon>Actinomycetes</taxon>
        <taxon>Streptosporangiales</taxon>
        <taxon>Thermomonosporaceae</taxon>
        <taxon>Actinomadura</taxon>
    </lineage>
</organism>
<dbReference type="InterPro" id="IPR007214">
    <property type="entry name" value="YbaK/aa-tRNA-synth-assoc-dom"/>
</dbReference>
<feature type="region of interest" description="Disordered" evidence="1">
    <location>
        <begin position="168"/>
        <end position="193"/>
    </location>
</feature>
<sequence>MSGEGGAVAPGAYERLIGVLDEAGARYRLIDHAPEGRTDVVSALRGNAVADAAKCLIVMVKAGKKERRYVLAVVPGDARLDLQAVKGLVGGSYAGFAAKEKAEALAGSVSGTVLPFAFHPELELVVDPVLLEAPELFFNAGRLDRSMALVTEDYVRVAEPRLERISVRDGEAAPPDGAVEGSAASVEGAVEAM</sequence>
<dbReference type="Proteomes" id="UP001501231">
    <property type="component" value="Unassembled WGS sequence"/>
</dbReference>
<evidence type="ECO:0000259" key="2">
    <source>
        <dbReference type="Pfam" id="PF04073"/>
    </source>
</evidence>
<dbReference type="PANTHER" id="PTHR30411:SF9">
    <property type="entry name" value="MULTIFUNCTIONAL SER_THR-TRNA DEACYLASE PROXP-Y"/>
    <property type="match status" value="1"/>
</dbReference>
<reference evidence="4" key="1">
    <citation type="journal article" date="2019" name="Int. J. Syst. Evol. Microbiol.">
        <title>The Global Catalogue of Microorganisms (GCM) 10K type strain sequencing project: providing services to taxonomists for standard genome sequencing and annotation.</title>
        <authorList>
            <consortium name="The Broad Institute Genomics Platform"/>
            <consortium name="The Broad Institute Genome Sequencing Center for Infectious Disease"/>
            <person name="Wu L."/>
            <person name="Ma J."/>
        </authorList>
    </citation>
    <scope>NUCLEOTIDE SEQUENCE [LARGE SCALE GENOMIC DNA]</scope>
    <source>
        <strain evidence="4">JCM 3325</strain>
    </source>
</reference>
<proteinExistence type="predicted"/>
<gene>
    <name evidence="3" type="ORF">GCM10010191_84810</name>
</gene>
<evidence type="ECO:0000313" key="3">
    <source>
        <dbReference type="EMBL" id="GAA2453267.1"/>
    </source>
</evidence>
<dbReference type="EMBL" id="BAAARW010000039">
    <property type="protein sequence ID" value="GAA2453267.1"/>
    <property type="molecule type" value="Genomic_DNA"/>
</dbReference>
<dbReference type="PANTHER" id="PTHR30411">
    <property type="entry name" value="CYTOPLASMIC PROTEIN"/>
    <property type="match status" value="1"/>
</dbReference>
<dbReference type="SUPFAM" id="SSF55826">
    <property type="entry name" value="YbaK/ProRS associated domain"/>
    <property type="match status" value="1"/>
</dbReference>
<accession>A0ABP5XKU4</accession>